<keyword evidence="2 5" id="KW-0663">Pyridoxal phosphate</keyword>
<proteinExistence type="inferred from homology"/>
<dbReference type="eggNOG" id="arCOG00027">
    <property type="taxonomic scope" value="Archaea"/>
</dbReference>
<dbReference type="PANTHER" id="PTHR42735:SF6">
    <property type="entry name" value="SPHINGOSINE-1-PHOSPHATE LYASE 1"/>
    <property type="match status" value="1"/>
</dbReference>
<organism evidence="7 8">
    <name type="scientific">Desulfurococcus amylolyticus (strain DSM 18924 / JCM 16383 / VKM B-2413 / 1221n)</name>
    <name type="common">Desulfurococcus kamchatkensis</name>
    <dbReference type="NCBI Taxonomy" id="490899"/>
    <lineage>
        <taxon>Archaea</taxon>
        <taxon>Thermoproteota</taxon>
        <taxon>Thermoprotei</taxon>
        <taxon>Desulfurococcales</taxon>
        <taxon>Desulfurococcaceae</taxon>
        <taxon>Desulfurococcus</taxon>
    </lineage>
</organism>
<dbReference type="GO" id="GO:0016830">
    <property type="term" value="F:carbon-carbon lyase activity"/>
    <property type="evidence" value="ECO:0007669"/>
    <property type="project" value="InterPro"/>
</dbReference>
<dbReference type="Pfam" id="PF00282">
    <property type="entry name" value="Pyridoxal_deC"/>
    <property type="match status" value="1"/>
</dbReference>
<comment type="cofactor">
    <cofactor evidence="1 5 6">
        <name>pyridoxal 5'-phosphate</name>
        <dbReference type="ChEBI" id="CHEBI:597326"/>
    </cofactor>
</comment>
<name>B8D379_DESA1</name>
<dbReference type="SUPFAM" id="SSF53383">
    <property type="entry name" value="PLP-dependent transferases"/>
    <property type="match status" value="1"/>
</dbReference>
<dbReference type="InterPro" id="IPR015424">
    <property type="entry name" value="PyrdxlP-dep_Trfase"/>
</dbReference>
<comment type="similarity">
    <text evidence="4">Belongs to the group II decarboxylase family. Sphingosine-1-phosphate lyase subfamily.</text>
</comment>
<dbReference type="InterPro" id="IPR015421">
    <property type="entry name" value="PyrdxlP-dep_Trfase_major"/>
</dbReference>
<evidence type="ECO:0000313" key="7">
    <source>
        <dbReference type="EMBL" id="ACL10350.1"/>
    </source>
</evidence>
<dbReference type="EMBL" id="CP001140">
    <property type="protein sequence ID" value="ACL10350.1"/>
    <property type="molecule type" value="Genomic_DNA"/>
</dbReference>
<evidence type="ECO:0000256" key="1">
    <source>
        <dbReference type="ARBA" id="ARBA00001933"/>
    </source>
</evidence>
<feature type="modified residue" description="N6-(pyridoxal phosphate)lysine" evidence="5">
    <location>
        <position position="226"/>
    </location>
</feature>
<dbReference type="InterPro" id="IPR050477">
    <property type="entry name" value="GrpII_AminoAcid_Decarb"/>
</dbReference>
<dbReference type="RefSeq" id="WP_012607692.1">
    <property type="nucleotide sequence ID" value="NC_011766.1"/>
</dbReference>
<dbReference type="AlphaFoldDB" id="B8D379"/>
<evidence type="ECO:0000313" key="8">
    <source>
        <dbReference type="Proteomes" id="UP000006903"/>
    </source>
</evidence>
<dbReference type="InterPro" id="IPR002129">
    <property type="entry name" value="PyrdxlP-dep_de-COase"/>
</dbReference>
<evidence type="ECO:0000256" key="5">
    <source>
        <dbReference type="PIRSR" id="PIRSR602129-50"/>
    </source>
</evidence>
<reference evidence="7 8" key="1">
    <citation type="journal article" date="2009" name="J. Bacteriol.">
        <title>Complete genome sequence of the anaerobic, protein-degrading hyperthermophilic crenarchaeon Desulfurococcus kamchatkensis.</title>
        <authorList>
            <person name="Ravin N.V."/>
            <person name="Mardanov A.V."/>
            <person name="Beletsky A.V."/>
            <person name="Kublanov I.V."/>
            <person name="Kolganova T.V."/>
            <person name="Lebedinsky A.V."/>
            <person name="Chernyh N.A."/>
            <person name="Bonch-Osmolovskaya E.A."/>
            <person name="Skryabin K.G."/>
        </authorList>
    </citation>
    <scope>NUCLEOTIDE SEQUENCE [LARGE SCALE GENOMIC DNA]</scope>
    <source>
        <strain evidence="8">DSM 18924 / JCM 16383 / VKM B-2413 / 1221n</strain>
    </source>
</reference>
<dbReference type="KEGG" id="dka:DKAM_0021"/>
<dbReference type="GO" id="GO:0030170">
    <property type="term" value="F:pyridoxal phosphate binding"/>
    <property type="evidence" value="ECO:0007669"/>
    <property type="project" value="InterPro"/>
</dbReference>
<gene>
    <name evidence="7" type="ordered locus">DKAM_0021</name>
</gene>
<evidence type="ECO:0000256" key="2">
    <source>
        <dbReference type="ARBA" id="ARBA00022898"/>
    </source>
</evidence>
<dbReference type="GeneID" id="7171500"/>
<dbReference type="InterPro" id="IPR015422">
    <property type="entry name" value="PyrdxlP-dep_Trfase_small"/>
</dbReference>
<dbReference type="PANTHER" id="PTHR42735">
    <property type="match status" value="1"/>
</dbReference>
<accession>B8D379</accession>
<keyword evidence="3 6" id="KW-0456">Lyase</keyword>
<evidence type="ECO:0000256" key="6">
    <source>
        <dbReference type="RuleBase" id="RU000382"/>
    </source>
</evidence>
<dbReference type="GO" id="GO:0019752">
    <property type="term" value="P:carboxylic acid metabolic process"/>
    <property type="evidence" value="ECO:0007669"/>
    <property type="project" value="InterPro"/>
</dbReference>
<dbReference type="STRING" id="490899.DKAM_0021"/>
<dbReference type="HOGENOM" id="CLU_028929_2_1_2"/>
<evidence type="ECO:0000256" key="4">
    <source>
        <dbReference type="ARBA" id="ARBA00038302"/>
    </source>
</evidence>
<dbReference type="Proteomes" id="UP000006903">
    <property type="component" value="Chromosome"/>
</dbReference>
<evidence type="ECO:0000256" key="3">
    <source>
        <dbReference type="ARBA" id="ARBA00023239"/>
    </source>
</evidence>
<sequence length="380" mass="41987">MYIGDINKAREWLEKAFSKTPNHLDGSILGSMTTMPHELGVEAFLRFIHINGNDPMVFPIVKEAEEIIVKGIGGLFDVEHGMYTSGGTESNIMALYVGRRVNKGKENTVVVPSSIHRSIDKACLLMGCKLVKIPVDPLKPVDPAILEEYIRLYKPFAVVVTAGTTEAGVIDPVKEAGELAEKYGVYLHVDAAYGGLLIPFLYRRGYITVDLRMFPGVSSLSVDMHKNGCAPIPSGLLFFSNRGFLEQACFDMEYMPLGKSCGLLGTRPGGAVVASAAVFMAMGIKGYEENAVKMMENSYYLYNGLKNIPELVVFKPILPINVFRSLRYSYIELFKVLAEKGVYVYKSPSLHALRVVVMPHVSRQHLDKFINILKLIHGSG</sequence>
<protein>
    <submittedName>
        <fullName evidence="7">Pyridoxal-dependent decarboxylase</fullName>
    </submittedName>
</protein>
<dbReference type="Gene3D" id="3.40.640.10">
    <property type="entry name" value="Type I PLP-dependent aspartate aminotransferase-like (Major domain)"/>
    <property type="match status" value="1"/>
</dbReference>
<dbReference type="Gene3D" id="3.90.1150.10">
    <property type="entry name" value="Aspartate Aminotransferase, domain 1"/>
    <property type="match status" value="1"/>
</dbReference>